<proteinExistence type="predicted"/>
<dbReference type="EMBL" id="JBHUEM010000020">
    <property type="protein sequence ID" value="MFD1737435.1"/>
    <property type="molecule type" value="Genomic_DNA"/>
</dbReference>
<gene>
    <name evidence="1" type="ORF">ACFSCX_12805</name>
</gene>
<keyword evidence="2" id="KW-1185">Reference proteome</keyword>
<protein>
    <recommendedName>
        <fullName evidence="3">Preprotein translocase subunit SecA</fullName>
    </recommendedName>
</protein>
<accession>A0ABW4LQI0</accession>
<organism evidence="1 2">
    <name type="scientific">Bacillus salitolerans</name>
    <dbReference type="NCBI Taxonomy" id="1437434"/>
    <lineage>
        <taxon>Bacteria</taxon>
        <taxon>Bacillati</taxon>
        <taxon>Bacillota</taxon>
        <taxon>Bacilli</taxon>
        <taxon>Bacillales</taxon>
        <taxon>Bacillaceae</taxon>
        <taxon>Bacillus</taxon>
    </lineage>
</organism>
<dbReference type="RefSeq" id="WP_377928644.1">
    <property type="nucleotide sequence ID" value="NZ_JBHUEM010000020.1"/>
</dbReference>
<name>A0ABW4LQI0_9BACI</name>
<evidence type="ECO:0000313" key="1">
    <source>
        <dbReference type="EMBL" id="MFD1737435.1"/>
    </source>
</evidence>
<comment type="caution">
    <text evidence="1">The sequence shown here is derived from an EMBL/GenBank/DDBJ whole genome shotgun (WGS) entry which is preliminary data.</text>
</comment>
<reference evidence="2" key="1">
    <citation type="journal article" date="2019" name="Int. J. Syst. Evol. Microbiol.">
        <title>The Global Catalogue of Microorganisms (GCM) 10K type strain sequencing project: providing services to taxonomists for standard genome sequencing and annotation.</title>
        <authorList>
            <consortium name="The Broad Institute Genomics Platform"/>
            <consortium name="The Broad Institute Genome Sequencing Center for Infectious Disease"/>
            <person name="Wu L."/>
            <person name="Ma J."/>
        </authorList>
    </citation>
    <scope>NUCLEOTIDE SEQUENCE [LARGE SCALE GENOMIC DNA]</scope>
    <source>
        <strain evidence="2">CCUG 49339</strain>
    </source>
</reference>
<evidence type="ECO:0008006" key="3">
    <source>
        <dbReference type="Google" id="ProtNLM"/>
    </source>
</evidence>
<evidence type="ECO:0000313" key="2">
    <source>
        <dbReference type="Proteomes" id="UP001597214"/>
    </source>
</evidence>
<dbReference type="Proteomes" id="UP001597214">
    <property type="component" value="Unassembled WGS sequence"/>
</dbReference>
<sequence length="72" mass="8506">MFNVYFYENKHLLLSQLLKRVPSVGENVTIKGRKGKIDDVRNVDEMNFHVYVTLEKALKMKHLAEDTKKKKK</sequence>